<organism evidence="1 2">
    <name type="scientific">Bacillus wiedmannii</name>
    <dbReference type="NCBI Taxonomy" id="1890302"/>
    <lineage>
        <taxon>Bacteria</taxon>
        <taxon>Bacillati</taxon>
        <taxon>Bacillota</taxon>
        <taxon>Bacilli</taxon>
        <taxon>Bacillales</taxon>
        <taxon>Bacillaceae</taxon>
        <taxon>Bacillus</taxon>
        <taxon>Bacillus cereus group</taxon>
    </lineage>
</organism>
<evidence type="ECO:0000313" key="2">
    <source>
        <dbReference type="Proteomes" id="UP000223364"/>
    </source>
</evidence>
<reference evidence="1 2" key="1">
    <citation type="submission" date="2017-09" db="EMBL/GenBank/DDBJ databases">
        <title>Large-scale bioinformatics analysis of Bacillus genomes uncovers conserved roles of natural products in bacterial physiology.</title>
        <authorList>
            <consortium name="Agbiome Team Llc"/>
            <person name="Bleich R.M."/>
            <person name="Grubbs K.J."/>
            <person name="Santa Maria K.C."/>
            <person name="Allen S.E."/>
            <person name="Farag S."/>
            <person name="Shank E.A."/>
            <person name="Bowers A."/>
        </authorList>
    </citation>
    <scope>NUCLEOTIDE SEQUENCE [LARGE SCALE GENOMIC DNA]</scope>
    <source>
        <strain evidence="1 2">AFS044295</strain>
    </source>
</reference>
<dbReference type="EMBL" id="NUSP01000007">
    <property type="protein sequence ID" value="PHD61905.1"/>
    <property type="molecule type" value="Genomic_DNA"/>
</dbReference>
<evidence type="ECO:0000313" key="1">
    <source>
        <dbReference type="EMBL" id="PHD61905.1"/>
    </source>
</evidence>
<gene>
    <name evidence="1" type="ORF">COF57_07825</name>
</gene>
<proteinExistence type="predicted"/>
<accession>A0A2C4PA52</accession>
<name>A0A2C4PA52_9BACI</name>
<protein>
    <submittedName>
        <fullName evidence="1">Uncharacterized protein</fullName>
    </submittedName>
</protein>
<dbReference type="AlphaFoldDB" id="A0A2C4PA52"/>
<sequence>MKKYLEFEINHLLFNHLRCKVIVTKVIESYEKHILNCFRLKNEVTYSVKTKMNLQKHNENKLKS</sequence>
<comment type="caution">
    <text evidence="1">The sequence shown here is derived from an EMBL/GenBank/DDBJ whole genome shotgun (WGS) entry which is preliminary data.</text>
</comment>
<dbReference type="Proteomes" id="UP000223364">
    <property type="component" value="Unassembled WGS sequence"/>
</dbReference>